<dbReference type="HAMAP" id="MF_00528">
    <property type="entry name" value="Maf"/>
    <property type="match status" value="1"/>
</dbReference>
<accession>H1D0H8</accession>
<evidence type="ECO:0000256" key="2">
    <source>
        <dbReference type="ARBA" id="ARBA00022801"/>
    </source>
</evidence>
<gene>
    <name evidence="4" type="ORF">HMPREF9453_01116</name>
</gene>
<dbReference type="GO" id="GO:0009117">
    <property type="term" value="P:nucleotide metabolic process"/>
    <property type="evidence" value="ECO:0007669"/>
    <property type="project" value="UniProtKB-KW"/>
</dbReference>
<dbReference type="InterPro" id="IPR029001">
    <property type="entry name" value="ITPase-like_fam"/>
</dbReference>
<dbReference type="PANTHER" id="PTHR43213">
    <property type="entry name" value="BIFUNCTIONAL DTTP/UTP PYROPHOSPHATASE/METHYLTRANSFERASE PROTEIN-RELATED"/>
    <property type="match status" value="1"/>
</dbReference>
<dbReference type="RefSeq" id="WP_008859611.1">
    <property type="nucleotide sequence ID" value="NZ_JH591188.1"/>
</dbReference>
<dbReference type="AlphaFoldDB" id="H1D0H8"/>
<reference evidence="4 5" key="1">
    <citation type="submission" date="2011-11" db="EMBL/GenBank/DDBJ databases">
        <title>The Genome Sequence of Dialister succinatiphilus YIT 11850.</title>
        <authorList>
            <consortium name="The Broad Institute Genome Sequencing Platform"/>
            <person name="Earl A."/>
            <person name="Ward D."/>
            <person name="Feldgarden M."/>
            <person name="Gevers D."/>
            <person name="Morotomi M."/>
            <person name="Young S.K."/>
            <person name="Zeng Q."/>
            <person name="Gargeya S."/>
            <person name="Fitzgerald M."/>
            <person name="Haas B."/>
            <person name="Abouelleil A."/>
            <person name="Alvarado L."/>
            <person name="Arachchi H.M."/>
            <person name="Berlin A."/>
            <person name="Brown A."/>
            <person name="Chapman S.B."/>
            <person name="Dunbar C."/>
            <person name="Gearin G."/>
            <person name="Goldberg J."/>
            <person name="Griggs A."/>
            <person name="Gujja S."/>
            <person name="Heiman D."/>
            <person name="Howarth C."/>
            <person name="Lui A."/>
            <person name="MacDonald P.J.P."/>
            <person name="Montmayeur A."/>
            <person name="Murphy C."/>
            <person name="Neiman D."/>
            <person name="Pearson M."/>
            <person name="Priest M."/>
            <person name="Roberts A."/>
            <person name="Saif S."/>
            <person name="Shea T."/>
            <person name="Sisk P."/>
            <person name="Stolte C."/>
            <person name="Sykes S."/>
            <person name="Wortman J."/>
            <person name="Nusbaum C."/>
            <person name="Birren B."/>
        </authorList>
    </citation>
    <scope>NUCLEOTIDE SEQUENCE [LARGE SCALE GENOMIC DNA]</scope>
    <source>
        <strain evidence="4 5">YIT 11850</strain>
    </source>
</reference>
<proteinExistence type="inferred from homology"/>
<keyword evidence="2 3" id="KW-0378">Hydrolase</keyword>
<dbReference type="EMBL" id="ADLT01000037">
    <property type="protein sequence ID" value="EHO62937.1"/>
    <property type="molecule type" value="Genomic_DNA"/>
</dbReference>
<comment type="catalytic activity">
    <reaction evidence="3">
        <text>UTP + H2O = UMP + diphosphate + H(+)</text>
        <dbReference type="Rhea" id="RHEA:29395"/>
        <dbReference type="ChEBI" id="CHEBI:15377"/>
        <dbReference type="ChEBI" id="CHEBI:15378"/>
        <dbReference type="ChEBI" id="CHEBI:33019"/>
        <dbReference type="ChEBI" id="CHEBI:46398"/>
        <dbReference type="ChEBI" id="CHEBI:57865"/>
        <dbReference type="EC" id="3.6.1.9"/>
    </reaction>
</comment>
<dbReference type="OrthoDB" id="9807767at2"/>
<feature type="site" description="Important for substrate specificity" evidence="3">
    <location>
        <position position="170"/>
    </location>
</feature>
<dbReference type="GO" id="GO:0005737">
    <property type="term" value="C:cytoplasm"/>
    <property type="evidence" value="ECO:0007669"/>
    <property type="project" value="UniProtKB-SubCell"/>
</dbReference>
<dbReference type="NCBIfam" id="TIGR00172">
    <property type="entry name" value="maf"/>
    <property type="match status" value="1"/>
</dbReference>
<dbReference type="SUPFAM" id="SSF52972">
    <property type="entry name" value="ITPase-like"/>
    <property type="match status" value="1"/>
</dbReference>
<keyword evidence="3" id="KW-0963">Cytoplasm</keyword>
<evidence type="ECO:0000256" key="1">
    <source>
        <dbReference type="ARBA" id="ARBA00001968"/>
    </source>
</evidence>
<comment type="similarity">
    <text evidence="3">Belongs to the Maf family. YhdE subfamily.</text>
</comment>
<evidence type="ECO:0000313" key="5">
    <source>
        <dbReference type="Proteomes" id="UP000003277"/>
    </source>
</evidence>
<feature type="site" description="Important for substrate specificity" evidence="3">
    <location>
        <position position="88"/>
    </location>
</feature>
<dbReference type="PATRIC" id="fig|742743.3.peg.1130"/>
<comment type="cofactor">
    <cofactor evidence="1 3">
        <name>a divalent metal cation</name>
        <dbReference type="ChEBI" id="CHEBI:60240"/>
    </cofactor>
</comment>
<comment type="caution">
    <text evidence="4">The sequence shown here is derived from an EMBL/GenBank/DDBJ whole genome shotgun (WGS) entry which is preliminary data.</text>
</comment>
<dbReference type="eggNOG" id="COG0424">
    <property type="taxonomic scope" value="Bacteria"/>
</dbReference>
<dbReference type="PANTHER" id="PTHR43213:SF5">
    <property type="entry name" value="BIFUNCTIONAL DTTP_UTP PYROPHOSPHATASE_METHYLTRANSFERASE PROTEIN-RELATED"/>
    <property type="match status" value="1"/>
</dbReference>
<dbReference type="PIRSF" id="PIRSF006305">
    <property type="entry name" value="Maf"/>
    <property type="match status" value="1"/>
</dbReference>
<sequence>MHIILASASPRRRELIHQIRWEGDIEPGHFPEVTNEKEALAFIRKRRLETEFAPFSRAGLVCAVNAFGKAEDAASRRGDMIPVVGADTIVVLEDRVLGKPGNREEAFSMLRSLSGKTHVVKTGMAILYRGKISLSVTATKVRFRHLKEEEIRKYIETGEPMDKAGAYGIQGLGTLLVDSISGSYDNVVGLPLTVLYEKMGEIVG</sequence>
<protein>
    <recommendedName>
        <fullName evidence="3">dTTP/UTP pyrophosphatase</fullName>
        <shortName evidence="3">dTTPase/UTPase</shortName>
        <ecNumber evidence="3">3.6.1.9</ecNumber>
    </recommendedName>
    <alternativeName>
        <fullName evidence="3">Nucleoside triphosphate pyrophosphatase</fullName>
    </alternativeName>
    <alternativeName>
        <fullName evidence="3">Nucleotide pyrophosphatase</fullName>
        <shortName evidence="3">Nucleotide PPase</shortName>
    </alternativeName>
</protein>
<comment type="catalytic activity">
    <reaction evidence="3">
        <text>dTTP + H2O = dTMP + diphosphate + H(+)</text>
        <dbReference type="Rhea" id="RHEA:28534"/>
        <dbReference type="ChEBI" id="CHEBI:15377"/>
        <dbReference type="ChEBI" id="CHEBI:15378"/>
        <dbReference type="ChEBI" id="CHEBI:33019"/>
        <dbReference type="ChEBI" id="CHEBI:37568"/>
        <dbReference type="ChEBI" id="CHEBI:63528"/>
        <dbReference type="EC" id="3.6.1.9"/>
    </reaction>
</comment>
<dbReference type="Gene3D" id="3.90.950.10">
    <property type="match status" value="1"/>
</dbReference>
<keyword evidence="3" id="KW-0546">Nucleotide metabolism</keyword>
<evidence type="ECO:0000313" key="4">
    <source>
        <dbReference type="EMBL" id="EHO62937.1"/>
    </source>
</evidence>
<comment type="function">
    <text evidence="3">Nucleoside triphosphate pyrophosphatase that hydrolyzes dTTP and UTP. May have a dual role in cell division arrest and in preventing the incorporation of modified nucleotides into cellular nucleic acids.</text>
</comment>
<dbReference type="CDD" id="cd00555">
    <property type="entry name" value="Maf"/>
    <property type="match status" value="1"/>
</dbReference>
<dbReference type="InterPro" id="IPR003697">
    <property type="entry name" value="Maf-like"/>
</dbReference>
<feature type="site" description="Important for substrate specificity" evidence="3">
    <location>
        <position position="11"/>
    </location>
</feature>
<dbReference type="HOGENOM" id="CLU_040416_0_0_9"/>
<keyword evidence="5" id="KW-1185">Reference proteome</keyword>
<dbReference type="Pfam" id="PF02545">
    <property type="entry name" value="Maf"/>
    <property type="match status" value="1"/>
</dbReference>
<dbReference type="STRING" id="742743.HMPREF9453_01116"/>
<dbReference type="GO" id="GO:0036218">
    <property type="term" value="F:dTTP diphosphatase activity"/>
    <property type="evidence" value="ECO:0007669"/>
    <property type="project" value="RHEA"/>
</dbReference>
<dbReference type="EC" id="3.6.1.9" evidence="3"/>
<comment type="subcellular location">
    <subcellularLocation>
        <location evidence="3">Cytoplasm</location>
    </subcellularLocation>
</comment>
<organism evidence="4 5">
    <name type="scientific">Dialister succinatiphilus YIT 11850</name>
    <dbReference type="NCBI Taxonomy" id="742743"/>
    <lineage>
        <taxon>Bacteria</taxon>
        <taxon>Bacillati</taxon>
        <taxon>Bacillota</taxon>
        <taxon>Negativicutes</taxon>
        <taxon>Veillonellales</taxon>
        <taxon>Veillonellaceae</taxon>
        <taxon>Dialister</taxon>
    </lineage>
</organism>
<dbReference type="GO" id="GO:0036221">
    <property type="term" value="F:UTP diphosphatase activity"/>
    <property type="evidence" value="ECO:0007669"/>
    <property type="project" value="RHEA"/>
</dbReference>
<dbReference type="Proteomes" id="UP000003277">
    <property type="component" value="Unassembled WGS sequence"/>
</dbReference>
<name>H1D0H8_9FIRM</name>
<feature type="active site" description="Proton acceptor" evidence="3">
    <location>
        <position position="87"/>
    </location>
</feature>
<comment type="caution">
    <text evidence="3">Lacks conserved residue(s) required for the propagation of feature annotation.</text>
</comment>
<evidence type="ECO:0000256" key="3">
    <source>
        <dbReference type="HAMAP-Rule" id="MF_00528"/>
    </source>
</evidence>